<comment type="caution">
    <text evidence="2">The sequence shown here is derived from an EMBL/GenBank/DDBJ whole genome shotgun (WGS) entry which is preliminary data.</text>
</comment>
<accession>A0ABQ5FIC7</accession>
<dbReference type="Proteomes" id="UP001151760">
    <property type="component" value="Unassembled WGS sequence"/>
</dbReference>
<evidence type="ECO:0008006" key="4">
    <source>
        <dbReference type="Google" id="ProtNLM"/>
    </source>
</evidence>
<organism evidence="2 3">
    <name type="scientific">Tanacetum coccineum</name>
    <dbReference type="NCBI Taxonomy" id="301880"/>
    <lineage>
        <taxon>Eukaryota</taxon>
        <taxon>Viridiplantae</taxon>
        <taxon>Streptophyta</taxon>
        <taxon>Embryophyta</taxon>
        <taxon>Tracheophyta</taxon>
        <taxon>Spermatophyta</taxon>
        <taxon>Magnoliopsida</taxon>
        <taxon>eudicotyledons</taxon>
        <taxon>Gunneridae</taxon>
        <taxon>Pentapetalae</taxon>
        <taxon>asterids</taxon>
        <taxon>campanulids</taxon>
        <taxon>Asterales</taxon>
        <taxon>Asteraceae</taxon>
        <taxon>Asteroideae</taxon>
        <taxon>Anthemideae</taxon>
        <taxon>Anthemidinae</taxon>
        <taxon>Tanacetum</taxon>
    </lineage>
</organism>
<keyword evidence="3" id="KW-1185">Reference proteome</keyword>
<feature type="compositionally biased region" description="Acidic residues" evidence="1">
    <location>
        <begin position="195"/>
        <end position="213"/>
    </location>
</feature>
<reference evidence="2" key="2">
    <citation type="submission" date="2022-01" db="EMBL/GenBank/DDBJ databases">
        <authorList>
            <person name="Yamashiro T."/>
            <person name="Shiraishi A."/>
            <person name="Satake H."/>
            <person name="Nakayama K."/>
        </authorList>
    </citation>
    <scope>NUCLEOTIDE SEQUENCE</scope>
</reference>
<evidence type="ECO:0000313" key="2">
    <source>
        <dbReference type="EMBL" id="GJT62643.1"/>
    </source>
</evidence>
<dbReference type="EMBL" id="BQNB010017393">
    <property type="protein sequence ID" value="GJT62643.1"/>
    <property type="molecule type" value="Genomic_DNA"/>
</dbReference>
<sequence>MEREIKRLKRSRIPLVKVRWNSRRGPEFTWEREDSFKQKYPQLFTNRASSSTTSNALGYSTFRCNPDLGMLQIGIRAKVIENQFTKCLHDDIRVFMSSASSAVTYTFVYTDSESGRVFWGADEELPRGAQTPPVPQDEDERKPMFIQPHNPDYMPEPIYPEYIPLEDEHVFPVEEQPLPPVDSPTTKSPGYVAEFDLEEDPEEYEDDETEDGPVDYPMDG</sequence>
<name>A0ABQ5FIC7_9ASTR</name>
<reference evidence="2" key="1">
    <citation type="journal article" date="2022" name="Int. J. Mol. Sci.">
        <title>Draft Genome of Tanacetum Coccineum: Genomic Comparison of Closely Related Tanacetum-Family Plants.</title>
        <authorList>
            <person name="Yamashiro T."/>
            <person name="Shiraishi A."/>
            <person name="Nakayama K."/>
            <person name="Satake H."/>
        </authorList>
    </citation>
    <scope>NUCLEOTIDE SEQUENCE</scope>
</reference>
<evidence type="ECO:0000256" key="1">
    <source>
        <dbReference type="SAM" id="MobiDB-lite"/>
    </source>
</evidence>
<proteinExistence type="predicted"/>
<protein>
    <recommendedName>
        <fullName evidence="4">Reverse transcriptase domain-containing protein</fullName>
    </recommendedName>
</protein>
<feature type="region of interest" description="Disordered" evidence="1">
    <location>
        <begin position="166"/>
        <end position="220"/>
    </location>
</feature>
<evidence type="ECO:0000313" key="3">
    <source>
        <dbReference type="Proteomes" id="UP001151760"/>
    </source>
</evidence>
<gene>
    <name evidence="2" type="ORF">Tco_1006176</name>
</gene>